<dbReference type="InterPro" id="IPR036388">
    <property type="entry name" value="WH-like_DNA-bd_sf"/>
</dbReference>
<dbReference type="Gene3D" id="1.10.10.10">
    <property type="entry name" value="Winged helix-like DNA-binding domain superfamily/Winged helix DNA-binding domain"/>
    <property type="match status" value="1"/>
</dbReference>
<dbReference type="InterPro" id="IPR013324">
    <property type="entry name" value="RNA_pol_sigma_r3/r4-like"/>
</dbReference>
<dbReference type="EMBL" id="DVFN01000015">
    <property type="protein sequence ID" value="HIQ68907.1"/>
    <property type="molecule type" value="Genomic_DNA"/>
</dbReference>
<dbReference type="SUPFAM" id="SSF88946">
    <property type="entry name" value="Sigma2 domain of RNA polymerase sigma factors"/>
    <property type="match status" value="1"/>
</dbReference>
<dbReference type="PANTHER" id="PTHR43133">
    <property type="entry name" value="RNA POLYMERASE ECF-TYPE SIGMA FACTO"/>
    <property type="match status" value="1"/>
</dbReference>
<evidence type="ECO:0000313" key="7">
    <source>
        <dbReference type="EMBL" id="HIQ68907.1"/>
    </source>
</evidence>
<dbReference type="InterPro" id="IPR039425">
    <property type="entry name" value="RNA_pol_sigma-70-like"/>
</dbReference>
<evidence type="ECO:0000259" key="6">
    <source>
        <dbReference type="Pfam" id="PF04542"/>
    </source>
</evidence>
<dbReference type="NCBIfam" id="TIGR02937">
    <property type="entry name" value="sigma70-ECF"/>
    <property type="match status" value="1"/>
</dbReference>
<dbReference type="GO" id="GO:0003677">
    <property type="term" value="F:DNA binding"/>
    <property type="evidence" value="ECO:0007669"/>
    <property type="project" value="UniProtKB-KW"/>
</dbReference>
<feature type="domain" description="RNA polymerase sigma-70 region 2" evidence="6">
    <location>
        <begin position="23"/>
        <end position="86"/>
    </location>
</feature>
<reference evidence="7" key="1">
    <citation type="submission" date="2020-10" db="EMBL/GenBank/DDBJ databases">
        <authorList>
            <person name="Gilroy R."/>
        </authorList>
    </citation>
    <scope>NUCLEOTIDE SEQUENCE</scope>
    <source>
        <strain evidence="7">ChiSjej2B20-13462</strain>
    </source>
</reference>
<sequence length="187" mass="21189">MEDEKIVALYWARNPDAIARTDEKYAPYCRAVARNILGSPEDAEECVNDTWLGAWNAIPPQKPVVLKPFLAKLTRRISFNRWRRQSAQKRGGGEIDAVLDELKDCVARDGDPEGEAIAAALGQTIRQFVRQLPPRECDLFVRRYFYTESVAAAAKHCGLTENHAGVILSRTRQRLRAHLCKEGFLHE</sequence>
<evidence type="ECO:0000256" key="5">
    <source>
        <dbReference type="ARBA" id="ARBA00023163"/>
    </source>
</evidence>
<dbReference type="PANTHER" id="PTHR43133:SF8">
    <property type="entry name" value="RNA POLYMERASE SIGMA FACTOR HI_1459-RELATED"/>
    <property type="match status" value="1"/>
</dbReference>
<keyword evidence="4" id="KW-0238">DNA-binding</keyword>
<dbReference type="InterPro" id="IPR013325">
    <property type="entry name" value="RNA_pol_sigma_r2"/>
</dbReference>
<keyword evidence="5" id="KW-0804">Transcription</keyword>
<evidence type="ECO:0000256" key="2">
    <source>
        <dbReference type="ARBA" id="ARBA00023015"/>
    </source>
</evidence>
<proteinExistence type="inferred from homology"/>
<dbReference type="InterPro" id="IPR007627">
    <property type="entry name" value="RNA_pol_sigma70_r2"/>
</dbReference>
<dbReference type="Pfam" id="PF04542">
    <property type="entry name" value="Sigma70_r2"/>
    <property type="match status" value="1"/>
</dbReference>
<gene>
    <name evidence="7" type="ORF">IAA67_01030</name>
</gene>
<comment type="similarity">
    <text evidence="1">Belongs to the sigma-70 factor family. ECF subfamily.</text>
</comment>
<dbReference type="AlphaFoldDB" id="A0A9D0Z4E2"/>
<comment type="caution">
    <text evidence="7">The sequence shown here is derived from an EMBL/GenBank/DDBJ whole genome shotgun (WGS) entry which is preliminary data.</text>
</comment>
<dbReference type="Gene3D" id="1.10.1740.10">
    <property type="match status" value="1"/>
</dbReference>
<evidence type="ECO:0000256" key="1">
    <source>
        <dbReference type="ARBA" id="ARBA00010641"/>
    </source>
</evidence>
<dbReference type="GO" id="GO:0016987">
    <property type="term" value="F:sigma factor activity"/>
    <property type="evidence" value="ECO:0007669"/>
    <property type="project" value="UniProtKB-KW"/>
</dbReference>
<keyword evidence="2" id="KW-0805">Transcription regulation</keyword>
<dbReference type="Proteomes" id="UP000886874">
    <property type="component" value="Unassembled WGS sequence"/>
</dbReference>
<keyword evidence="3" id="KW-0731">Sigma factor</keyword>
<evidence type="ECO:0000256" key="3">
    <source>
        <dbReference type="ARBA" id="ARBA00023082"/>
    </source>
</evidence>
<accession>A0A9D0Z4E2</accession>
<evidence type="ECO:0000256" key="4">
    <source>
        <dbReference type="ARBA" id="ARBA00023125"/>
    </source>
</evidence>
<name>A0A9D0Z4E2_9FIRM</name>
<reference evidence="7" key="2">
    <citation type="journal article" date="2021" name="PeerJ">
        <title>Extensive microbial diversity within the chicken gut microbiome revealed by metagenomics and culture.</title>
        <authorList>
            <person name="Gilroy R."/>
            <person name="Ravi A."/>
            <person name="Getino M."/>
            <person name="Pursley I."/>
            <person name="Horton D.L."/>
            <person name="Alikhan N.F."/>
            <person name="Baker D."/>
            <person name="Gharbi K."/>
            <person name="Hall N."/>
            <person name="Watson M."/>
            <person name="Adriaenssens E.M."/>
            <person name="Foster-Nyarko E."/>
            <person name="Jarju S."/>
            <person name="Secka A."/>
            <person name="Antonio M."/>
            <person name="Oren A."/>
            <person name="Chaudhuri R.R."/>
            <person name="La Ragione R."/>
            <person name="Hildebrand F."/>
            <person name="Pallen M.J."/>
        </authorList>
    </citation>
    <scope>NUCLEOTIDE SEQUENCE</scope>
    <source>
        <strain evidence="7">ChiSjej2B20-13462</strain>
    </source>
</reference>
<dbReference type="GO" id="GO:0006352">
    <property type="term" value="P:DNA-templated transcription initiation"/>
    <property type="evidence" value="ECO:0007669"/>
    <property type="project" value="InterPro"/>
</dbReference>
<dbReference type="SUPFAM" id="SSF88659">
    <property type="entry name" value="Sigma3 and sigma4 domains of RNA polymerase sigma factors"/>
    <property type="match status" value="1"/>
</dbReference>
<organism evidence="7 8">
    <name type="scientific">Candidatus Avoscillospira stercorigallinarum</name>
    <dbReference type="NCBI Taxonomy" id="2840708"/>
    <lineage>
        <taxon>Bacteria</taxon>
        <taxon>Bacillati</taxon>
        <taxon>Bacillota</taxon>
        <taxon>Clostridia</taxon>
        <taxon>Eubacteriales</taxon>
        <taxon>Oscillospiraceae</taxon>
        <taxon>Oscillospiraceae incertae sedis</taxon>
        <taxon>Candidatus Avoscillospira</taxon>
    </lineage>
</organism>
<protein>
    <submittedName>
        <fullName evidence="7">Sigma-70 family RNA polymerase sigma factor</fullName>
    </submittedName>
</protein>
<dbReference type="InterPro" id="IPR014284">
    <property type="entry name" value="RNA_pol_sigma-70_dom"/>
</dbReference>
<evidence type="ECO:0000313" key="8">
    <source>
        <dbReference type="Proteomes" id="UP000886874"/>
    </source>
</evidence>